<feature type="region of interest" description="Disordered" evidence="6">
    <location>
        <begin position="1"/>
        <end position="45"/>
    </location>
</feature>
<keyword evidence="9" id="KW-1185">Reference proteome</keyword>
<dbReference type="SUPFAM" id="SSF49417">
    <property type="entry name" value="p53-like transcription factors"/>
    <property type="match status" value="1"/>
</dbReference>
<dbReference type="EMBL" id="CASHTH010000689">
    <property type="protein sequence ID" value="CAI8006458.1"/>
    <property type="molecule type" value="Genomic_DNA"/>
</dbReference>
<keyword evidence="2 5" id="KW-0238">DNA-binding</keyword>
<evidence type="ECO:0000313" key="8">
    <source>
        <dbReference type="EMBL" id="CAI8006458.1"/>
    </source>
</evidence>
<dbReference type="InterPro" id="IPR008967">
    <property type="entry name" value="p53-like_TF_DNA-bd_sf"/>
</dbReference>
<dbReference type="InterPro" id="IPR046360">
    <property type="entry name" value="T-box_DNA-bd"/>
</dbReference>
<dbReference type="InterPro" id="IPR036960">
    <property type="entry name" value="T-box_sf"/>
</dbReference>
<keyword evidence="1" id="KW-0805">Transcription regulation</keyword>
<dbReference type="GO" id="GO:0000785">
    <property type="term" value="C:chromatin"/>
    <property type="evidence" value="ECO:0007669"/>
    <property type="project" value="TreeGrafter"/>
</dbReference>
<reference evidence="8" key="1">
    <citation type="submission" date="2023-03" db="EMBL/GenBank/DDBJ databases">
        <authorList>
            <person name="Steffen K."/>
            <person name="Cardenas P."/>
        </authorList>
    </citation>
    <scope>NUCLEOTIDE SEQUENCE</scope>
</reference>
<evidence type="ECO:0000256" key="3">
    <source>
        <dbReference type="ARBA" id="ARBA00023163"/>
    </source>
</evidence>
<feature type="compositionally biased region" description="Polar residues" evidence="6">
    <location>
        <begin position="186"/>
        <end position="197"/>
    </location>
</feature>
<organism evidence="8 9">
    <name type="scientific">Geodia barretti</name>
    <name type="common">Barrett's horny sponge</name>
    <dbReference type="NCBI Taxonomy" id="519541"/>
    <lineage>
        <taxon>Eukaryota</taxon>
        <taxon>Metazoa</taxon>
        <taxon>Porifera</taxon>
        <taxon>Demospongiae</taxon>
        <taxon>Heteroscleromorpha</taxon>
        <taxon>Tetractinellida</taxon>
        <taxon>Astrophorina</taxon>
        <taxon>Geodiidae</taxon>
        <taxon>Geodia</taxon>
    </lineage>
</organism>
<accession>A0AA35W380</accession>
<dbReference type="PANTHER" id="PTHR11267">
    <property type="entry name" value="T-BOX PROTEIN-RELATED"/>
    <property type="match status" value="1"/>
</dbReference>
<evidence type="ECO:0000256" key="6">
    <source>
        <dbReference type="SAM" id="MobiDB-lite"/>
    </source>
</evidence>
<dbReference type="AlphaFoldDB" id="A0AA35W380"/>
<keyword evidence="4 5" id="KW-0539">Nucleus</keyword>
<name>A0AA35W380_GEOBA</name>
<feature type="domain" description="T-box" evidence="7">
    <location>
        <begin position="241"/>
        <end position="417"/>
    </location>
</feature>
<sequence>MHQPTEADYSSPESAGDSADYAEPHLLTSTDLPAPPSTSCGSTANQLLPPGFSTLRAPPPVYPTGPSLLPPLGFYSSCASTYGAAGFPGSTSTYAHTSWATNYNSPCSHLNGVPQSFSAPYSTYPPLFAGSYGALPPPLHHPEPVAADSTVTTSGFTGRKRPREDDIIPAKNFRPTVSLELPTPPDSSSDRSGTISPQNYFQQPDILPLQSSVPASIGLSPPLSFPAPPMPQNGIHVSLTAKTEELWNLFYSANTEMIVTKNGRCIFPLLMFNISGLTRKKEYNISVRAVSSDRYRYKYLHNTWTQVSESEFTHDPRKMVAMHPNSPQTGAKWMAKDVDYKSVKITHYPKSKGGDILLNTMHKYYFELLIEELSAPDSEPLVFPFNLTSFVAVTAYQSAKLTELKKEKNPFARGVKHHESETDAHPQAPPRPIYESGFPGYYNPGSILYPTSTAVPVPYPTPWSQNGQR</sequence>
<proteinExistence type="predicted"/>
<dbReference type="GO" id="GO:0045893">
    <property type="term" value="P:positive regulation of DNA-templated transcription"/>
    <property type="evidence" value="ECO:0007669"/>
    <property type="project" value="InterPro"/>
</dbReference>
<evidence type="ECO:0000256" key="4">
    <source>
        <dbReference type="ARBA" id="ARBA00023242"/>
    </source>
</evidence>
<evidence type="ECO:0000256" key="5">
    <source>
        <dbReference type="PROSITE-ProRule" id="PRU00201"/>
    </source>
</evidence>
<evidence type="ECO:0000259" key="7">
    <source>
        <dbReference type="PROSITE" id="PS50252"/>
    </source>
</evidence>
<comment type="caution">
    <text evidence="5">Lacks conserved residue(s) required for the propagation of feature annotation.</text>
</comment>
<dbReference type="PRINTS" id="PR00937">
    <property type="entry name" value="TBOX"/>
</dbReference>
<dbReference type="SMART" id="SM00425">
    <property type="entry name" value="TBOX"/>
    <property type="match status" value="1"/>
</dbReference>
<dbReference type="InterPro" id="IPR001699">
    <property type="entry name" value="TF_T-box"/>
</dbReference>
<dbReference type="PROSITE" id="PS50252">
    <property type="entry name" value="TBOX_3"/>
    <property type="match status" value="1"/>
</dbReference>
<dbReference type="CDD" id="cd00182">
    <property type="entry name" value="T-box"/>
    <property type="match status" value="1"/>
</dbReference>
<comment type="caution">
    <text evidence="8">The sequence shown here is derived from an EMBL/GenBank/DDBJ whole genome shotgun (WGS) entry which is preliminary data.</text>
</comment>
<gene>
    <name evidence="8" type="ORF">GBAR_LOCUS4734</name>
</gene>
<dbReference type="Pfam" id="PF00907">
    <property type="entry name" value="T-box"/>
    <property type="match status" value="1"/>
</dbReference>
<dbReference type="GO" id="GO:0001708">
    <property type="term" value="P:cell fate specification"/>
    <property type="evidence" value="ECO:0007669"/>
    <property type="project" value="TreeGrafter"/>
</dbReference>
<feature type="region of interest" description="Disordered" evidence="6">
    <location>
        <begin position="412"/>
        <end position="435"/>
    </location>
</feature>
<dbReference type="GO" id="GO:0000978">
    <property type="term" value="F:RNA polymerase II cis-regulatory region sequence-specific DNA binding"/>
    <property type="evidence" value="ECO:0007669"/>
    <property type="project" value="InterPro"/>
</dbReference>
<keyword evidence="3" id="KW-0804">Transcription</keyword>
<dbReference type="Gene3D" id="2.60.40.820">
    <property type="entry name" value="Transcription factor, T-box"/>
    <property type="match status" value="1"/>
</dbReference>
<feature type="compositionally biased region" description="Polar residues" evidence="6">
    <location>
        <begin position="27"/>
        <end position="45"/>
    </location>
</feature>
<evidence type="ECO:0000256" key="2">
    <source>
        <dbReference type="ARBA" id="ARBA00023125"/>
    </source>
</evidence>
<dbReference type="Proteomes" id="UP001174909">
    <property type="component" value="Unassembled WGS sequence"/>
</dbReference>
<comment type="subcellular location">
    <subcellularLocation>
        <location evidence="5">Nucleus</location>
    </subcellularLocation>
</comment>
<dbReference type="PANTHER" id="PTHR11267:SF204">
    <property type="entry name" value="SPADETAIL"/>
    <property type="match status" value="1"/>
</dbReference>
<feature type="region of interest" description="Disordered" evidence="6">
    <location>
        <begin position="143"/>
        <end position="197"/>
    </location>
</feature>
<evidence type="ECO:0000256" key="1">
    <source>
        <dbReference type="ARBA" id="ARBA00023015"/>
    </source>
</evidence>
<protein>
    <submittedName>
        <fullName evidence="8">T-box protein 2</fullName>
    </submittedName>
</protein>
<dbReference type="GO" id="GO:0005634">
    <property type="term" value="C:nucleus"/>
    <property type="evidence" value="ECO:0007669"/>
    <property type="project" value="UniProtKB-SubCell"/>
</dbReference>
<evidence type="ECO:0000313" key="9">
    <source>
        <dbReference type="Proteomes" id="UP001174909"/>
    </source>
</evidence>
<dbReference type="GO" id="GO:0000981">
    <property type="term" value="F:DNA-binding transcription factor activity, RNA polymerase II-specific"/>
    <property type="evidence" value="ECO:0007669"/>
    <property type="project" value="TreeGrafter"/>
</dbReference>